<dbReference type="Proteomes" id="UP000177565">
    <property type="component" value="Unassembled WGS sequence"/>
</dbReference>
<accession>A0A1G2MT74</accession>
<comment type="caution">
    <text evidence="1">The sequence shown here is derived from an EMBL/GenBank/DDBJ whole genome shotgun (WGS) entry which is preliminary data.</text>
</comment>
<dbReference type="STRING" id="1802312.A3C06_04560"/>
<proteinExistence type="predicted"/>
<gene>
    <name evidence="1" type="ORF">A3C06_04560</name>
</gene>
<dbReference type="AlphaFoldDB" id="A0A1G2MT74"/>
<sequence length="135" mass="15682">MNRTQLVNWENVVFYLLFVATKDRAQEPIPEYDLGLFISRLKEKLREEEGGPKGLTQVETRGRGETSAYGIEDTVLLFSFASTSDKKRLDEWFERLGAWIKTQLNQTEVVIIRWLSENASRLSVCDLNNHETTQR</sequence>
<organism evidence="1 2">
    <name type="scientific">Candidatus Taylorbacteria bacterium RIFCSPHIGHO2_02_FULL_46_13</name>
    <dbReference type="NCBI Taxonomy" id="1802312"/>
    <lineage>
        <taxon>Bacteria</taxon>
        <taxon>Candidatus Tayloriibacteriota</taxon>
    </lineage>
</organism>
<evidence type="ECO:0000313" key="1">
    <source>
        <dbReference type="EMBL" id="OHA26232.1"/>
    </source>
</evidence>
<protein>
    <submittedName>
        <fullName evidence="1">Uncharacterized protein</fullName>
    </submittedName>
</protein>
<dbReference type="EMBL" id="MHRQ01000024">
    <property type="protein sequence ID" value="OHA26232.1"/>
    <property type="molecule type" value="Genomic_DNA"/>
</dbReference>
<name>A0A1G2MT74_9BACT</name>
<reference evidence="1 2" key="1">
    <citation type="journal article" date="2016" name="Nat. Commun.">
        <title>Thousands of microbial genomes shed light on interconnected biogeochemical processes in an aquifer system.</title>
        <authorList>
            <person name="Anantharaman K."/>
            <person name="Brown C.T."/>
            <person name="Hug L.A."/>
            <person name="Sharon I."/>
            <person name="Castelle C.J."/>
            <person name="Probst A.J."/>
            <person name="Thomas B.C."/>
            <person name="Singh A."/>
            <person name="Wilkins M.J."/>
            <person name="Karaoz U."/>
            <person name="Brodie E.L."/>
            <person name="Williams K.H."/>
            <person name="Hubbard S.S."/>
            <person name="Banfield J.F."/>
        </authorList>
    </citation>
    <scope>NUCLEOTIDE SEQUENCE [LARGE SCALE GENOMIC DNA]</scope>
</reference>
<evidence type="ECO:0000313" key="2">
    <source>
        <dbReference type="Proteomes" id="UP000177565"/>
    </source>
</evidence>